<keyword evidence="2" id="KW-1003">Cell membrane</keyword>
<evidence type="ECO:0000256" key="4">
    <source>
        <dbReference type="ARBA" id="ARBA00022989"/>
    </source>
</evidence>
<dbReference type="Pfam" id="PF03788">
    <property type="entry name" value="LrgA"/>
    <property type="match status" value="1"/>
</dbReference>
<evidence type="ECO:0000256" key="2">
    <source>
        <dbReference type="ARBA" id="ARBA00022475"/>
    </source>
</evidence>
<protein>
    <submittedName>
        <fullName evidence="7">CidA/LrgA family protein</fullName>
    </submittedName>
</protein>
<evidence type="ECO:0000256" key="6">
    <source>
        <dbReference type="SAM" id="Phobius"/>
    </source>
</evidence>
<evidence type="ECO:0000313" key="7">
    <source>
        <dbReference type="EMBL" id="TLS49489.1"/>
    </source>
</evidence>
<name>A0A5R9G3A1_9BACL</name>
<gene>
    <name evidence="7" type="ORF">FE782_25600</name>
</gene>
<sequence length="112" mass="11845">MRGIAILLLFHLAGTALERLAGVPLPGNVIGLLLLLAALGLGWVKLEWVEASASFLLKHMMLFFAPIVVGTIVFLPLIQAEWAAIVASLLLGPAIVIVLTALTAKLWPGGTR</sequence>
<dbReference type="InterPro" id="IPR005538">
    <property type="entry name" value="LrgA/CidA"/>
</dbReference>
<dbReference type="RefSeq" id="WP_138197207.1">
    <property type="nucleotide sequence ID" value="NZ_VCIW01000021.1"/>
</dbReference>
<keyword evidence="4 6" id="KW-1133">Transmembrane helix</keyword>
<dbReference type="OrthoDB" id="3176438at2"/>
<feature type="transmembrane region" description="Helical" evidence="6">
    <location>
        <begin position="84"/>
        <end position="107"/>
    </location>
</feature>
<accession>A0A5R9G3A1</accession>
<evidence type="ECO:0000256" key="3">
    <source>
        <dbReference type="ARBA" id="ARBA00022692"/>
    </source>
</evidence>
<evidence type="ECO:0000256" key="1">
    <source>
        <dbReference type="ARBA" id="ARBA00004651"/>
    </source>
</evidence>
<evidence type="ECO:0000256" key="5">
    <source>
        <dbReference type="ARBA" id="ARBA00023136"/>
    </source>
</evidence>
<keyword evidence="8" id="KW-1185">Reference proteome</keyword>
<dbReference type="EMBL" id="VCIW01000021">
    <property type="protein sequence ID" value="TLS49489.1"/>
    <property type="molecule type" value="Genomic_DNA"/>
</dbReference>
<reference evidence="7 8" key="1">
    <citation type="submission" date="2019-05" db="EMBL/GenBank/DDBJ databases">
        <authorList>
            <person name="Narsing Rao M.P."/>
            <person name="Li W.J."/>
        </authorList>
    </citation>
    <scope>NUCLEOTIDE SEQUENCE [LARGE SCALE GENOMIC DNA]</scope>
    <source>
        <strain evidence="7 8">SYSU_K30003</strain>
    </source>
</reference>
<comment type="caution">
    <text evidence="7">The sequence shown here is derived from an EMBL/GenBank/DDBJ whole genome shotgun (WGS) entry which is preliminary data.</text>
</comment>
<dbReference type="AlphaFoldDB" id="A0A5R9G3A1"/>
<organism evidence="7 8">
    <name type="scientific">Paenibacillus antri</name>
    <dbReference type="NCBI Taxonomy" id="2582848"/>
    <lineage>
        <taxon>Bacteria</taxon>
        <taxon>Bacillati</taxon>
        <taxon>Bacillota</taxon>
        <taxon>Bacilli</taxon>
        <taxon>Bacillales</taxon>
        <taxon>Paenibacillaceae</taxon>
        <taxon>Paenibacillus</taxon>
    </lineage>
</organism>
<dbReference type="Proteomes" id="UP000309676">
    <property type="component" value="Unassembled WGS sequence"/>
</dbReference>
<dbReference type="PANTHER" id="PTHR33931">
    <property type="entry name" value="HOLIN-LIKE PROTEIN CIDA-RELATED"/>
    <property type="match status" value="1"/>
</dbReference>
<comment type="subcellular location">
    <subcellularLocation>
        <location evidence="1">Cell membrane</location>
        <topology evidence="1">Multi-pass membrane protein</topology>
    </subcellularLocation>
</comment>
<dbReference type="PANTHER" id="PTHR33931:SF2">
    <property type="entry name" value="HOLIN-LIKE PROTEIN CIDA"/>
    <property type="match status" value="1"/>
</dbReference>
<proteinExistence type="predicted"/>
<dbReference type="GO" id="GO:0005886">
    <property type="term" value="C:plasma membrane"/>
    <property type="evidence" value="ECO:0007669"/>
    <property type="project" value="UniProtKB-SubCell"/>
</dbReference>
<feature type="transmembrane region" description="Helical" evidence="6">
    <location>
        <begin position="25"/>
        <end position="44"/>
    </location>
</feature>
<evidence type="ECO:0000313" key="8">
    <source>
        <dbReference type="Proteomes" id="UP000309676"/>
    </source>
</evidence>
<keyword evidence="5 6" id="KW-0472">Membrane</keyword>
<feature type="transmembrane region" description="Helical" evidence="6">
    <location>
        <begin position="56"/>
        <end position="78"/>
    </location>
</feature>
<keyword evidence="3 6" id="KW-0812">Transmembrane</keyword>